<reference evidence="2 3" key="1">
    <citation type="submission" date="2020-08" db="EMBL/GenBank/DDBJ databases">
        <title>Functional genomics of gut bacteria from endangered species of beetles.</title>
        <authorList>
            <person name="Carlos-Shanley C."/>
        </authorList>
    </citation>
    <scope>NUCLEOTIDE SEQUENCE [LARGE SCALE GENOMIC DNA]</scope>
    <source>
        <strain evidence="2 3">S00179</strain>
    </source>
</reference>
<keyword evidence="1" id="KW-0812">Transmembrane</keyword>
<accession>A0A7W7KF05</accession>
<keyword evidence="1" id="KW-0472">Membrane</keyword>
<comment type="caution">
    <text evidence="2">The sequence shown here is derived from an EMBL/GenBank/DDBJ whole genome shotgun (WGS) entry which is preliminary data.</text>
</comment>
<sequence length="166" mass="18717">MIIVGELDVQAVAGDAISIMVGGRPITLRKQAGNSLDALQQLDGDDVVLGIHSTARSSDLVGIYGDRGFFLPKVWVHLLISVVTIVTLVVSSYLAKELSRLILPHVTLFHFMGHSFSWESILDAVLIAATWKFYSDGLFFRLFTEWKRVATAYRLKQRFRRTWNYS</sequence>
<evidence type="ECO:0000313" key="2">
    <source>
        <dbReference type="EMBL" id="MBB4861647.1"/>
    </source>
</evidence>
<evidence type="ECO:0000256" key="1">
    <source>
        <dbReference type="SAM" id="Phobius"/>
    </source>
</evidence>
<evidence type="ECO:0000313" key="3">
    <source>
        <dbReference type="Proteomes" id="UP000566995"/>
    </source>
</evidence>
<name>A0A7W7KF05_PSENT</name>
<proteinExistence type="predicted"/>
<protein>
    <submittedName>
        <fullName evidence="2">Uncharacterized protein</fullName>
    </submittedName>
</protein>
<dbReference type="EMBL" id="JACHLI010000001">
    <property type="protein sequence ID" value="MBB4861647.1"/>
    <property type="molecule type" value="Genomic_DNA"/>
</dbReference>
<dbReference type="Proteomes" id="UP000566995">
    <property type="component" value="Unassembled WGS sequence"/>
</dbReference>
<dbReference type="AlphaFoldDB" id="A0A7W7KF05"/>
<dbReference type="RefSeq" id="WP_184585900.1">
    <property type="nucleotide sequence ID" value="NZ_JACHLI010000001.1"/>
</dbReference>
<organism evidence="2 3">
    <name type="scientific">Pseudomonas nitroreducens</name>
    <dbReference type="NCBI Taxonomy" id="46680"/>
    <lineage>
        <taxon>Bacteria</taxon>
        <taxon>Pseudomonadati</taxon>
        <taxon>Pseudomonadota</taxon>
        <taxon>Gammaproteobacteria</taxon>
        <taxon>Pseudomonadales</taxon>
        <taxon>Pseudomonadaceae</taxon>
        <taxon>Pseudomonas</taxon>
    </lineage>
</organism>
<gene>
    <name evidence="2" type="ORF">HNP46_000458</name>
</gene>
<keyword evidence="1" id="KW-1133">Transmembrane helix</keyword>
<feature type="transmembrane region" description="Helical" evidence="1">
    <location>
        <begin position="74"/>
        <end position="95"/>
    </location>
</feature>